<protein>
    <submittedName>
        <fullName evidence="2">AAA-like domain protein</fullName>
    </submittedName>
</protein>
<accession>A0A1J5RCH8</accession>
<dbReference type="Gene3D" id="3.40.50.300">
    <property type="entry name" value="P-loop containing nucleotide triphosphate hydrolases"/>
    <property type="match status" value="2"/>
</dbReference>
<dbReference type="InterPro" id="IPR027417">
    <property type="entry name" value="P-loop_NTPase"/>
</dbReference>
<comment type="caution">
    <text evidence="2">The sequence shown here is derived from an EMBL/GenBank/DDBJ whole genome shotgun (WGS) entry which is preliminary data.</text>
</comment>
<dbReference type="SUPFAM" id="SSF52540">
    <property type="entry name" value="P-loop containing nucleoside triphosphate hydrolases"/>
    <property type="match status" value="1"/>
</dbReference>
<gene>
    <name evidence="2" type="ORF">GALL_323120</name>
</gene>
<organism evidence="2">
    <name type="scientific">mine drainage metagenome</name>
    <dbReference type="NCBI Taxonomy" id="410659"/>
    <lineage>
        <taxon>unclassified sequences</taxon>
        <taxon>metagenomes</taxon>
        <taxon>ecological metagenomes</taxon>
    </lineage>
</organism>
<feature type="region of interest" description="Disordered" evidence="1">
    <location>
        <begin position="198"/>
        <end position="218"/>
    </location>
</feature>
<name>A0A1J5RCH8_9ZZZZ</name>
<sequence length="441" mass="46750">MTTRAAASQIRRLPTRLRTWPALRLPQHRASSSTLSAAYPFLVSPSLDVGVPVGLDALSGGLFCFDPWALYGAGDLTNPNVVLAGVVGAGKSALAKSLAFRSIAAGRRVYVPGDPKGEWAELARTVGGVVVELGPGRRARLNPLDAPTSPDPHGDRLRRIAAVAATTLARDLRPAEHSALDAALGAVERAYTTPTVGPLVTALTNPDETDARSDGLTRADRTRDGADLAHGLRRLVRGDLAGMFDGPTTDPLDPAAPLVVLDLSGLGADDDALAVTMTCASGWLEAALHPAPGAAAVKRWVIYDEAWRLMRQPSVIRRLQAQWKLSRALGVANLLVLHRLSDLDAVGPAGSEARALAAGLLGDCSTRVVYRQESDQLSATAAALGLTGTERDLLPSLPRGTGLWKLPRRSHVVHHLLHPAETFVDTDHAMREEATSWTRTP</sequence>
<evidence type="ECO:0000313" key="2">
    <source>
        <dbReference type="EMBL" id="OIQ85837.1"/>
    </source>
</evidence>
<dbReference type="EMBL" id="MLJW01000517">
    <property type="protein sequence ID" value="OIQ85837.1"/>
    <property type="molecule type" value="Genomic_DNA"/>
</dbReference>
<dbReference type="AlphaFoldDB" id="A0A1J5RCH8"/>
<proteinExistence type="predicted"/>
<reference evidence="2" key="1">
    <citation type="submission" date="2016-10" db="EMBL/GenBank/DDBJ databases">
        <title>Sequence of Gallionella enrichment culture.</title>
        <authorList>
            <person name="Poehlein A."/>
            <person name="Muehling M."/>
            <person name="Daniel R."/>
        </authorList>
    </citation>
    <scope>NUCLEOTIDE SEQUENCE</scope>
</reference>
<feature type="compositionally biased region" description="Basic and acidic residues" evidence="1">
    <location>
        <begin position="209"/>
        <end position="218"/>
    </location>
</feature>
<evidence type="ECO:0000256" key="1">
    <source>
        <dbReference type="SAM" id="MobiDB-lite"/>
    </source>
</evidence>